<dbReference type="SMART" id="SM00238">
    <property type="entry name" value="BIR"/>
    <property type="match status" value="2"/>
</dbReference>
<dbReference type="InterPro" id="IPR001370">
    <property type="entry name" value="BIR_rpt"/>
</dbReference>
<evidence type="ECO:0000256" key="1">
    <source>
        <dbReference type="ARBA" id="ARBA00022723"/>
    </source>
</evidence>
<reference evidence="4 5" key="2">
    <citation type="submission" date="2016-08" db="EMBL/GenBank/DDBJ databases">
        <title>Pervasive Adenine N6-methylation of Active Genes in Fungi.</title>
        <authorList>
            <consortium name="DOE Joint Genome Institute"/>
            <person name="Mondo S.J."/>
            <person name="Dannebaum R.O."/>
            <person name="Kuo R.C."/>
            <person name="Labutti K."/>
            <person name="Haridas S."/>
            <person name="Kuo A."/>
            <person name="Salamov A."/>
            <person name="Ahrendt S.R."/>
            <person name="Lipzen A."/>
            <person name="Sullivan W."/>
            <person name="Andreopoulos W.B."/>
            <person name="Clum A."/>
            <person name="Lindquist E."/>
            <person name="Daum C."/>
            <person name="Ramamoorthy G.K."/>
            <person name="Gryganskyi A."/>
            <person name="Culley D."/>
            <person name="Magnuson J.K."/>
            <person name="James T.Y."/>
            <person name="O'Malley M.A."/>
            <person name="Stajich J.E."/>
            <person name="Spatafora J.W."/>
            <person name="Visel A."/>
            <person name="Grigoriev I.V."/>
        </authorList>
    </citation>
    <scope>NUCLEOTIDE SEQUENCE [LARGE SCALE GENOMIC DNA]</scope>
    <source>
        <strain evidence="5">finn</strain>
    </source>
</reference>
<evidence type="ECO:0000313" key="4">
    <source>
        <dbReference type="EMBL" id="ORX47557.1"/>
    </source>
</evidence>
<accession>A0A1Y1V707</accession>
<evidence type="ECO:0000256" key="3">
    <source>
        <dbReference type="SAM" id="Coils"/>
    </source>
</evidence>
<dbReference type="STRING" id="1754191.A0A1Y1V707"/>
<dbReference type="PROSITE" id="PS50143">
    <property type="entry name" value="BIR_REPEAT_2"/>
    <property type="match status" value="2"/>
</dbReference>
<name>A0A1Y1V707_9FUNG</name>
<dbReference type="Proteomes" id="UP000193719">
    <property type="component" value="Unassembled WGS sequence"/>
</dbReference>
<dbReference type="OrthoDB" id="2196114at2759"/>
<dbReference type="Pfam" id="PF00653">
    <property type="entry name" value="BIR"/>
    <property type="match status" value="2"/>
</dbReference>
<keyword evidence="5" id="KW-1185">Reference proteome</keyword>
<gene>
    <name evidence="4" type="ORF">BCR36DRAFT_92622</name>
</gene>
<dbReference type="EMBL" id="MCFH01000030">
    <property type="protein sequence ID" value="ORX47557.1"/>
    <property type="molecule type" value="Genomic_DNA"/>
</dbReference>
<dbReference type="SUPFAM" id="SSF57924">
    <property type="entry name" value="Inhibitor of apoptosis (IAP) repeat"/>
    <property type="match status" value="2"/>
</dbReference>
<dbReference type="GO" id="GO:0046872">
    <property type="term" value="F:metal ion binding"/>
    <property type="evidence" value="ECO:0007669"/>
    <property type="project" value="UniProtKB-KW"/>
</dbReference>
<comment type="caution">
    <text evidence="4">The sequence shown here is derived from an EMBL/GenBank/DDBJ whole genome shotgun (WGS) entry which is preliminary data.</text>
</comment>
<evidence type="ECO:0000256" key="2">
    <source>
        <dbReference type="ARBA" id="ARBA00022833"/>
    </source>
</evidence>
<keyword evidence="1" id="KW-0479">Metal-binding</keyword>
<protein>
    <submittedName>
        <fullName evidence="4">Inhibitor of apoptosis repeat-containing protein</fullName>
    </submittedName>
</protein>
<dbReference type="PANTHER" id="PTHR46771:SF5">
    <property type="entry name" value="DETERIN"/>
    <property type="match status" value="1"/>
</dbReference>
<organism evidence="4 5">
    <name type="scientific">Piromyces finnis</name>
    <dbReference type="NCBI Taxonomy" id="1754191"/>
    <lineage>
        <taxon>Eukaryota</taxon>
        <taxon>Fungi</taxon>
        <taxon>Fungi incertae sedis</taxon>
        <taxon>Chytridiomycota</taxon>
        <taxon>Chytridiomycota incertae sedis</taxon>
        <taxon>Neocallimastigomycetes</taxon>
        <taxon>Neocallimastigales</taxon>
        <taxon>Neocallimastigaceae</taxon>
        <taxon>Piromyces</taxon>
    </lineage>
</organism>
<evidence type="ECO:0000313" key="5">
    <source>
        <dbReference type="Proteomes" id="UP000193719"/>
    </source>
</evidence>
<dbReference type="CDD" id="cd00022">
    <property type="entry name" value="BIR"/>
    <property type="match status" value="1"/>
</dbReference>
<sequence length="235" mass="28277">MEEMRIFKHRLNSFGNRGCNWPHKHYRTTGLRLAQVGFYYDSKNNIYNDNVTCYLCKCSYHGWKKEDVPMEIHKKISPKCPLVIILDYSKKWVNKPTEDETYEPESTTLYKARLATFKNWWPHSYPNITPERIAEAGLYYAPDIDSEDKVECAYCKAKFDYWTSNDNPRSKHFRFKEKCPFFCGTQLKRRKLKKILSEEKKKNENKDEEDLLRKKKTRYKRNGKLKYGNYLFTLI</sequence>
<keyword evidence="3" id="KW-0175">Coiled coil</keyword>
<proteinExistence type="predicted"/>
<reference evidence="4 5" key="1">
    <citation type="submission" date="2016-08" db="EMBL/GenBank/DDBJ databases">
        <title>Genomes of anaerobic fungi encode conserved fungal cellulosomes for biomass hydrolysis.</title>
        <authorList>
            <consortium name="DOE Joint Genome Institute"/>
            <person name="Haitjema C.H."/>
            <person name="Gilmore S.P."/>
            <person name="Henske J.K."/>
            <person name="Solomon K.V."/>
            <person name="De Groot R."/>
            <person name="Kuo A."/>
            <person name="Mondo S.J."/>
            <person name="Salamov A.A."/>
            <person name="Labutti K."/>
            <person name="Zhao Z."/>
            <person name="Chiniquy J."/>
            <person name="Barry K."/>
            <person name="Brewer H.M."/>
            <person name="Purvine S.O."/>
            <person name="Wright A.T."/>
            <person name="Boxma B."/>
            <person name="Van Alen T."/>
            <person name="Hackstein J.H."/>
            <person name="Baker S.E."/>
            <person name="Grigoriev I.V."/>
            <person name="O'Malley M.A."/>
        </authorList>
    </citation>
    <scope>NUCLEOTIDE SEQUENCE [LARGE SCALE GENOMIC DNA]</scope>
    <source>
        <strain evidence="5">finn</strain>
    </source>
</reference>
<dbReference type="Gene3D" id="1.10.1170.10">
    <property type="entry name" value="Inhibitor Of Apoptosis Protein (2mihbC-IAP-1), Chain A"/>
    <property type="match status" value="2"/>
</dbReference>
<dbReference type="InterPro" id="IPR051190">
    <property type="entry name" value="Baculoviral_IAP"/>
</dbReference>
<keyword evidence="2" id="KW-0862">Zinc</keyword>
<dbReference type="PANTHER" id="PTHR46771">
    <property type="entry name" value="DETERIN"/>
    <property type="match status" value="1"/>
</dbReference>
<dbReference type="AlphaFoldDB" id="A0A1Y1V707"/>
<feature type="coiled-coil region" evidence="3">
    <location>
        <begin position="189"/>
        <end position="218"/>
    </location>
</feature>